<accession>A0ABN3F1D0</accession>
<sequence length="136" mass="15315">MTLRKATMVKRVEEAVRLIDPADPPIATFGVFPGRSPWVTCILLDGVVRDSYFVTVTARAVHVHDVAPRYRPGGLVHSLSRDDAAQRIAGLRHRLLWSSFHFLLPGDTVPTPMNVRRVRRPELERFTAALAEPRQP</sequence>
<dbReference type="RefSeq" id="WP_344641231.1">
    <property type="nucleotide sequence ID" value="NZ_BAAATR010000070.1"/>
</dbReference>
<dbReference type="Proteomes" id="UP001500305">
    <property type="component" value="Unassembled WGS sequence"/>
</dbReference>
<dbReference type="EMBL" id="BAAATR010000070">
    <property type="protein sequence ID" value="GAA2279721.1"/>
    <property type="molecule type" value="Genomic_DNA"/>
</dbReference>
<evidence type="ECO:0000313" key="2">
    <source>
        <dbReference type="Proteomes" id="UP001500305"/>
    </source>
</evidence>
<keyword evidence="2" id="KW-1185">Reference proteome</keyword>
<name>A0ABN3F1D0_9ACTN</name>
<reference evidence="1 2" key="1">
    <citation type="journal article" date="2019" name="Int. J. Syst. Evol. Microbiol.">
        <title>The Global Catalogue of Microorganisms (GCM) 10K type strain sequencing project: providing services to taxonomists for standard genome sequencing and annotation.</title>
        <authorList>
            <consortium name="The Broad Institute Genomics Platform"/>
            <consortium name="The Broad Institute Genome Sequencing Center for Infectious Disease"/>
            <person name="Wu L."/>
            <person name="Ma J."/>
        </authorList>
    </citation>
    <scope>NUCLEOTIDE SEQUENCE [LARGE SCALE GENOMIC DNA]</scope>
    <source>
        <strain evidence="1 2">JCM 7356</strain>
    </source>
</reference>
<proteinExistence type="predicted"/>
<evidence type="ECO:0000313" key="1">
    <source>
        <dbReference type="EMBL" id="GAA2279721.1"/>
    </source>
</evidence>
<organism evidence="1 2">
    <name type="scientific">Kitasatospora cystarginea</name>
    <dbReference type="NCBI Taxonomy" id="58350"/>
    <lineage>
        <taxon>Bacteria</taxon>
        <taxon>Bacillati</taxon>
        <taxon>Actinomycetota</taxon>
        <taxon>Actinomycetes</taxon>
        <taxon>Kitasatosporales</taxon>
        <taxon>Streptomycetaceae</taxon>
        <taxon>Kitasatospora</taxon>
    </lineage>
</organism>
<comment type="caution">
    <text evidence="1">The sequence shown here is derived from an EMBL/GenBank/DDBJ whole genome shotgun (WGS) entry which is preliminary data.</text>
</comment>
<gene>
    <name evidence="1" type="ORF">GCM10010430_77200</name>
</gene>
<protein>
    <submittedName>
        <fullName evidence="1">Uncharacterized protein</fullName>
    </submittedName>
</protein>